<comment type="caution">
    <text evidence="2">The sequence shown here is derived from an EMBL/GenBank/DDBJ whole genome shotgun (WGS) entry which is preliminary data.</text>
</comment>
<protein>
    <submittedName>
        <fullName evidence="2">Putative ABC transport system substrate-binding protein</fullName>
    </submittedName>
</protein>
<dbReference type="Proteomes" id="UP000295325">
    <property type="component" value="Unassembled WGS sequence"/>
</dbReference>
<dbReference type="SUPFAM" id="SSF53822">
    <property type="entry name" value="Periplasmic binding protein-like I"/>
    <property type="match status" value="1"/>
</dbReference>
<evidence type="ECO:0000313" key="3">
    <source>
        <dbReference type="Proteomes" id="UP000295325"/>
    </source>
</evidence>
<organism evidence="2 3">
    <name type="scientific">Fonticella tunisiensis</name>
    <dbReference type="NCBI Taxonomy" id="1096341"/>
    <lineage>
        <taxon>Bacteria</taxon>
        <taxon>Bacillati</taxon>
        <taxon>Bacillota</taxon>
        <taxon>Clostridia</taxon>
        <taxon>Eubacteriales</taxon>
        <taxon>Clostridiaceae</taxon>
        <taxon>Fonticella</taxon>
    </lineage>
</organism>
<evidence type="ECO:0000256" key="1">
    <source>
        <dbReference type="SAM" id="SignalP"/>
    </source>
</evidence>
<feature type="chain" id="PRO_5038531383" evidence="1">
    <location>
        <begin position="23"/>
        <end position="336"/>
    </location>
</feature>
<accession>A0A4R7K9W8</accession>
<dbReference type="PANTHER" id="PTHR35271">
    <property type="entry name" value="ABC TRANSPORTER, SUBSTRATE-BINDING LIPOPROTEIN-RELATED"/>
    <property type="match status" value="1"/>
</dbReference>
<dbReference type="OrthoDB" id="9776955at2"/>
<dbReference type="RefSeq" id="WP_133629100.1">
    <property type="nucleotide sequence ID" value="NZ_SOAZ01000027.1"/>
</dbReference>
<reference evidence="2 3" key="1">
    <citation type="submission" date="2019-03" db="EMBL/GenBank/DDBJ databases">
        <title>Genomic Encyclopedia of Type Strains, Phase IV (KMG-IV): sequencing the most valuable type-strain genomes for metagenomic binning, comparative biology and taxonomic classification.</title>
        <authorList>
            <person name="Goeker M."/>
        </authorList>
    </citation>
    <scope>NUCLEOTIDE SEQUENCE [LARGE SCALE GENOMIC DNA]</scope>
    <source>
        <strain evidence="2 3">DSM 24455</strain>
    </source>
</reference>
<dbReference type="Gene3D" id="3.40.50.2300">
    <property type="match status" value="2"/>
</dbReference>
<keyword evidence="3" id="KW-1185">Reference proteome</keyword>
<keyword evidence="1" id="KW-0732">Signal</keyword>
<dbReference type="EMBL" id="SOAZ01000027">
    <property type="protein sequence ID" value="TDT50562.1"/>
    <property type="molecule type" value="Genomic_DNA"/>
</dbReference>
<proteinExistence type="predicted"/>
<feature type="signal peptide" evidence="1">
    <location>
        <begin position="1"/>
        <end position="22"/>
    </location>
</feature>
<dbReference type="PANTHER" id="PTHR35271:SF1">
    <property type="entry name" value="ABC TRANSPORTER, SUBSTRATE-BINDING LIPOPROTEIN"/>
    <property type="match status" value="1"/>
</dbReference>
<gene>
    <name evidence="2" type="ORF">EDD71_12726</name>
</gene>
<sequence>MKGKKKVVYSIMIFALCLSVLTGCTRGTSSNSSKHRENKIKIGISQIVEHKSLDDARKGFIDALAANGYKEGENLEIDFQNAQGDIPTAQLIAENFVSDKVDMILAIATPSAQAAYNATKEIPILITAVTDPLKAGLVKSFEVSGTNVAGTTDAAPMEKQFELLKKLLPGAKRVGILYNTSEVNSEVEVERAKKLASEFGLEIVTSGITNVNEIPQAIGSLTNNIDVLYAPADNLVASSMAMIASLCAEKKIPIIGAVKDEVKLGALATEGIDYYKLGYQTGEMAVEILKGKNPKDMPIDSLSDTELVINLDAAEKLNIAIPEDLKVKATIVGSEE</sequence>
<dbReference type="AlphaFoldDB" id="A0A4R7K9W8"/>
<dbReference type="CDD" id="cd06325">
    <property type="entry name" value="PBP1_ABC_unchar_transporter"/>
    <property type="match status" value="1"/>
</dbReference>
<name>A0A4R7K9W8_9CLOT</name>
<evidence type="ECO:0000313" key="2">
    <source>
        <dbReference type="EMBL" id="TDT50562.1"/>
    </source>
</evidence>
<dbReference type="InterPro" id="IPR028082">
    <property type="entry name" value="Peripla_BP_I"/>
</dbReference>
<dbReference type="Pfam" id="PF04392">
    <property type="entry name" value="ABC_sub_bind"/>
    <property type="match status" value="1"/>
</dbReference>
<dbReference type="InterPro" id="IPR007487">
    <property type="entry name" value="ABC_transpt-TYRBP-like"/>
</dbReference>
<dbReference type="PROSITE" id="PS51257">
    <property type="entry name" value="PROKAR_LIPOPROTEIN"/>
    <property type="match status" value="1"/>
</dbReference>